<name>A0A9N8WVE4_GIBZA</name>
<dbReference type="Proteomes" id="UP000746612">
    <property type="component" value="Unassembled WGS sequence"/>
</dbReference>
<proteinExistence type="predicted"/>
<gene>
    <name evidence="1" type="ORF">MDCFG202_LOCUS341976</name>
</gene>
<dbReference type="AlphaFoldDB" id="A0A9N8WVE4"/>
<comment type="caution">
    <text evidence="1">The sequence shown here is derived from an EMBL/GenBank/DDBJ whole genome shotgun (WGS) entry which is preliminary data.</text>
</comment>
<dbReference type="EMBL" id="CAJPIJ010000149">
    <property type="protein sequence ID" value="CAG1991637.1"/>
    <property type="molecule type" value="Genomic_DNA"/>
</dbReference>
<reference evidence="1" key="1">
    <citation type="submission" date="2021-03" db="EMBL/GenBank/DDBJ databases">
        <authorList>
            <person name="Alouane T."/>
            <person name="Langin T."/>
            <person name="Bonhomme L."/>
        </authorList>
    </citation>
    <scope>NUCLEOTIDE SEQUENCE</scope>
    <source>
        <strain evidence="1">MDC_Fg202</strain>
    </source>
</reference>
<protein>
    <submittedName>
        <fullName evidence="1">Uncharacterized protein</fullName>
    </submittedName>
</protein>
<evidence type="ECO:0000313" key="2">
    <source>
        <dbReference type="Proteomes" id="UP000746612"/>
    </source>
</evidence>
<organism evidence="1 2">
    <name type="scientific">Gibberella zeae</name>
    <name type="common">Wheat head blight fungus</name>
    <name type="synonym">Fusarium graminearum</name>
    <dbReference type="NCBI Taxonomy" id="5518"/>
    <lineage>
        <taxon>Eukaryota</taxon>
        <taxon>Fungi</taxon>
        <taxon>Dikarya</taxon>
        <taxon>Ascomycota</taxon>
        <taxon>Pezizomycotina</taxon>
        <taxon>Sordariomycetes</taxon>
        <taxon>Hypocreomycetidae</taxon>
        <taxon>Hypocreales</taxon>
        <taxon>Nectriaceae</taxon>
        <taxon>Fusarium</taxon>
    </lineage>
</organism>
<sequence length="259" mass="30204">MDYHGCAICGTKLWHLLGHTPEDWQVDTFALHGPTGLSPEADDGYSDELLTWYDANVKHARFSHLEYLAQLISHFPTPTSSYFYRGFHKSCASIAHQFITQQSPTNLESFCDIWFTLNHNSPSTLLPLDHRSYYLPNRSYRPRPKWWKYDPFDIPDLTSRLLENVKYRLVSPSAESSRFRNNLSSLPQELLGGITDYLQCTTEPLGLQPTYLLPQHLWKQLIVKIPFIWDIDVEQLEQPSYCSIDSDSIRECDWELLFR</sequence>
<evidence type="ECO:0000313" key="1">
    <source>
        <dbReference type="EMBL" id="CAG1991637.1"/>
    </source>
</evidence>
<accession>A0A9N8WVE4</accession>